<keyword evidence="2" id="KW-1185">Reference proteome</keyword>
<reference evidence="1" key="1">
    <citation type="journal article" date="2020" name="Stud. Mycol.">
        <title>101 Dothideomycetes genomes: a test case for predicting lifestyles and emergence of pathogens.</title>
        <authorList>
            <person name="Haridas S."/>
            <person name="Albert R."/>
            <person name="Binder M."/>
            <person name="Bloem J."/>
            <person name="Labutti K."/>
            <person name="Salamov A."/>
            <person name="Andreopoulos B."/>
            <person name="Baker S."/>
            <person name="Barry K."/>
            <person name="Bills G."/>
            <person name="Bluhm B."/>
            <person name="Cannon C."/>
            <person name="Castanera R."/>
            <person name="Culley D."/>
            <person name="Daum C."/>
            <person name="Ezra D."/>
            <person name="Gonzalez J."/>
            <person name="Henrissat B."/>
            <person name="Kuo A."/>
            <person name="Liang C."/>
            <person name="Lipzen A."/>
            <person name="Lutzoni F."/>
            <person name="Magnuson J."/>
            <person name="Mondo S."/>
            <person name="Nolan M."/>
            <person name="Ohm R."/>
            <person name="Pangilinan J."/>
            <person name="Park H.-J."/>
            <person name="Ramirez L."/>
            <person name="Alfaro M."/>
            <person name="Sun H."/>
            <person name="Tritt A."/>
            <person name="Yoshinaga Y."/>
            <person name="Zwiers L.-H."/>
            <person name="Turgeon B."/>
            <person name="Goodwin S."/>
            <person name="Spatafora J."/>
            <person name="Crous P."/>
            <person name="Grigoriev I."/>
        </authorList>
    </citation>
    <scope>NUCLEOTIDE SEQUENCE</scope>
    <source>
        <strain evidence="1">CBS 627.86</strain>
    </source>
</reference>
<proteinExistence type="predicted"/>
<protein>
    <submittedName>
        <fullName evidence="1">Uncharacterized protein</fullName>
    </submittedName>
</protein>
<name>A0A6A5ZS18_9PLEO</name>
<accession>A0A6A5ZS18</accession>
<sequence>MVASPRVLFRRGRYAVARARSHSHKNLLPRRTEAAACRTEAGTIVFTLANSALAVAAITQLALQYPDCSFLFLVRRLAKGDDPSSHYLRRLEEEEPDRFRLRVCDFSKGLERVTILANELKEDIQNGDAAPLAAIVCSVQYVTYTAHSIQLPENHDPSFTIIYLAQFNFVLRLIDCFRTKDARIVVLNDRLYWRAPRPVLENSHRKRLPQSRAALLRHCLMRISKAYLTLTLAFEELQRRVKKAPGLQQIKVLDLDLSSFRCIHPARTSRIDTIRRSFLSSDRDPLVREVGAAARALVAVTASEHFNGMGGHYIGTARGLREVDTSPRSKSAELQGKMFHEAMRRCGISWNEIAERAEAKSKPFYLPRRASAPSILSSTYST</sequence>
<dbReference type="AlphaFoldDB" id="A0A6A5ZS18"/>
<gene>
    <name evidence="1" type="ORF">BDV96DRAFT_640481</name>
</gene>
<dbReference type="Proteomes" id="UP000799770">
    <property type="component" value="Unassembled WGS sequence"/>
</dbReference>
<evidence type="ECO:0000313" key="1">
    <source>
        <dbReference type="EMBL" id="KAF2121068.1"/>
    </source>
</evidence>
<dbReference type="EMBL" id="ML977312">
    <property type="protein sequence ID" value="KAF2121068.1"/>
    <property type="molecule type" value="Genomic_DNA"/>
</dbReference>
<organism evidence="1 2">
    <name type="scientific">Lophiotrema nucula</name>
    <dbReference type="NCBI Taxonomy" id="690887"/>
    <lineage>
        <taxon>Eukaryota</taxon>
        <taxon>Fungi</taxon>
        <taxon>Dikarya</taxon>
        <taxon>Ascomycota</taxon>
        <taxon>Pezizomycotina</taxon>
        <taxon>Dothideomycetes</taxon>
        <taxon>Pleosporomycetidae</taxon>
        <taxon>Pleosporales</taxon>
        <taxon>Lophiotremataceae</taxon>
        <taxon>Lophiotrema</taxon>
    </lineage>
</organism>
<evidence type="ECO:0000313" key="2">
    <source>
        <dbReference type="Proteomes" id="UP000799770"/>
    </source>
</evidence>